<dbReference type="EMBL" id="JAWJZI010000002">
    <property type="protein sequence ID" value="MDV5168504.1"/>
    <property type="molecule type" value="Genomic_DNA"/>
</dbReference>
<protein>
    <submittedName>
        <fullName evidence="4">Outer membrane beta-barrel protein</fullName>
    </submittedName>
</protein>
<keyword evidence="1 2" id="KW-0732">Signal</keyword>
<dbReference type="InterPro" id="IPR011250">
    <property type="entry name" value="OMP/PagP_B-barrel"/>
</dbReference>
<comment type="caution">
    <text evidence="4">The sequence shown here is derived from an EMBL/GenBank/DDBJ whole genome shotgun (WGS) entry which is preliminary data.</text>
</comment>
<feature type="chain" id="PRO_5046354106" evidence="2">
    <location>
        <begin position="22"/>
        <end position="217"/>
    </location>
</feature>
<evidence type="ECO:0000313" key="4">
    <source>
        <dbReference type="EMBL" id="MDV5168504.1"/>
    </source>
</evidence>
<dbReference type="Proteomes" id="UP001186452">
    <property type="component" value="Unassembled WGS sequence"/>
</dbReference>
<feature type="signal peptide" evidence="2">
    <location>
        <begin position="1"/>
        <end position="21"/>
    </location>
</feature>
<evidence type="ECO:0000259" key="3">
    <source>
        <dbReference type="Pfam" id="PF13505"/>
    </source>
</evidence>
<keyword evidence="5" id="KW-1185">Reference proteome</keyword>
<evidence type="ECO:0000313" key="5">
    <source>
        <dbReference type="Proteomes" id="UP001186452"/>
    </source>
</evidence>
<accession>A0ABU3ZEY9</accession>
<feature type="domain" description="Outer membrane protein beta-barrel" evidence="3">
    <location>
        <begin position="9"/>
        <end position="162"/>
    </location>
</feature>
<dbReference type="SUPFAM" id="SSF56925">
    <property type="entry name" value="OMPA-like"/>
    <property type="match status" value="1"/>
</dbReference>
<proteinExistence type="predicted"/>
<organism evidence="4 5">
    <name type="scientific">Photobacterium rosenbergii</name>
    <dbReference type="NCBI Taxonomy" id="294936"/>
    <lineage>
        <taxon>Bacteria</taxon>
        <taxon>Pseudomonadati</taxon>
        <taxon>Pseudomonadota</taxon>
        <taxon>Gammaproteobacteria</taxon>
        <taxon>Vibrionales</taxon>
        <taxon>Vibrionaceae</taxon>
        <taxon>Photobacterium</taxon>
    </lineage>
</organism>
<evidence type="ECO:0000256" key="1">
    <source>
        <dbReference type="ARBA" id="ARBA00022729"/>
    </source>
</evidence>
<gene>
    <name evidence="4" type="ORF">R2X38_05775</name>
</gene>
<evidence type="ECO:0000256" key="2">
    <source>
        <dbReference type="SAM" id="SignalP"/>
    </source>
</evidence>
<dbReference type="RefSeq" id="WP_317521219.1">
    <property type="nucleotide sequence ID" value="NZ_JAWJZI010000002.1"/>
</dbReference>
<dbReference type="Gene3D" id="2.40.160.20">
    <property type="match status" value="1"/>
</dbReference>
<reference evidence="4 5" key="1">
    <citation type="submission" date="2023-10" db="EMBL/GenBank/DDBJ databases">
        <title>Marine bacteria isolated from horseshoe crab.</title>
        <authorList>
            <person name="Cheng T.H."/>
        </authorList>
    </citation>
    <scope>NUCLEOTIDE SEQUENCE [LARGE SCALE GENOMIC DNA]</scope>
    <source>
        <strain evidence="4 5">HSC6</strain>
    </source>
</reference>
<dbReference type="InterPro" id="IPR027385">
    <property type="entry name" value="Beta-barrel_OMP"/>
</dbReference>
<sequence>MKKLMLLPLAALVGASFAANAQEPMTQNFDYISGGLQYSKFSNDVISSVNVHNSGFVSGTATDDAAGLYLRGSWNFTDNFFLEMRGDAAAADDMVFSNGLMGVGYYMPIQDDLTVYGLAGFANYRYDLDVNTPIGTIGGNHSDSGFTGELGARYQVMDKWMIEPAVRFAAFDDTMYELRLGNNIQITDHVSLEANLSRLDFDANKETNFQLGARYSF</sequence>
<dbReference type="Pfam" id="PF13505">
    <property type="entry name" value="OMP_b-brl"/>
    <property type="match status" value="1"/>
</dbReference>
<name>A0ABU3ZEY9_9GAMM</name>